<evidence type="ECO:0000313" key="4">
    <source>
        <dbReference type="Proteomes" id="UP000075304"/>
    </source>
</evidence>
<accession>A0A150KJF0</accession>
<dbReference type="EMBL" id="LQYG01000020">
    <property type="protein sequence ID" value="KYC65107.1"/>
    <property type="molecule type" value="Genomic_DNA"/>
</dbReference>
<evidence type="ECO:0000313" key="3">
    <source>
        <dbReference type="Proteomes" id="UP000075288"/>
    </source>
</evidence>
<evidence type="ECO:0000313" key="2">
    <source>
        <dbReference type="EMBL" id="KYC73328.1"/>
    </source>
</evidence>
<name>A0A150KJF0_HEYCO</name>
<dbReference type="Proteomes" id="UP000075288">
    <property type="component" value="Unassembled WGS sequence"/>
</dbReference>
<reference evidence="3 4" key="1">
    <citation type="submission" date="2016-01" db="EMBL/GenBank/DDBJ databases">
        <title>Genome Sequences of Twelve Sporeforming Bacillus Species Isolated from Foods.</title>
        <authorList>
            <person name="Berendsen E.M."/>
            <person name="Wells-Bennik M.H."/>
            <person name="Krawcyk A.O."/>
            <person name="De Jong A."/>
            <person name="Holsappel S."/>
            <person name="Eijlander R.T."/>
            <person name="Kuipers O.P."/>
        </authorList>
    </citation>
    <scope>NUCLEOTIDE SEQUENCE [LARGE SCALE GENOMIC DNA]</scope>
    <source>
        <strain evidence="1 3">B4098</strain>
        <strain evidence="2 4">B4099</strain>
    </source>
</reference>
<evidence type="ECO:0000313" key="1">
    <source>
        <dbReference type="EMBL" id="KYC65107.1"/>
    </source>
</evidence>
<gene>
    <name evidence="1" type="ORF">B4098_0817</name>
    <name evidence="2" type="ORF">B4099_0954</name>
</gene>
<sequence>MAWNVKKLALGDAVVYKKFLNWIGGEMACQTPGSGPN</sequence>
<comment type="caution">
    <text evidence="2">The sequence shown here is derived from an EMBL/GenBank/DDBJ whole genome shotgun (WGS) entry which is preliminary data.</text>
</comment>
<organism evidence="2 4">
    <name type="scientific">Heyndrickxia coagulans</name>
    <name type="common">Weizmannia coagulans</name>
    <dbReference type="NCBI Taxonomy" id="1398"/>
    <lineage>
        <taxon>Bacteria</taxon>
        <taxon>Bacillati</taxon>
        <taxon>Bacillota</taxon>
        <taxon>Bacilli</taxon>
        <taxon>Bacillales</taxon>
        <taxon>Bacillaceae</taxon>
        <taxon>Heyndrickxia</taxon>
    </lineage>
</organism>
<dbReference type="Proteomes" id="UP000075304">
    <property type="component" value="Unassembled WGS sequence"/>
</dbReference>
<dbReference type="EMBL" id="LQYI01000007">
    <property type="protein sequence ID" value="KYC73328.1"/>
    <property type="molecule type" value="Genomic_DNA"/>
</dbReference>
<proteinExistence type="predicted"/>
<dbReference type="AlphaFoldDB" id="A0A150KJF0"/>
<protein>
    <submittedName>
        <fullName evidence="2">Uncharacterized protein</fullName>
    </submittedName>
</protein>